<name>A0A3S0HMT8_9BACT</name>
<dbReference type="RefSeq" id="WP_126693752.1">
    <property type="nucleotide sequence ID" value="NZ_RXOF01000007.1"/>
</dbReference>
<keyword evidence="1" id="KW-0812">Transmembrane</keyword>
<dbReference type="EMBL" id="RXOF01000007">
    <property type="protein sequence ID" value="RTQ49221.1"/>
    <property type="molecule type" value="Genomic_DNA"/>
</dbReference>
<keyword evidence="1" id="KW-0472">Membrane</keyword>
<dbReference type="InterPro" id="IPR021354">
    <property type="entry name" value="DUF2975"/>
</dbReference>
<accession>A0A3S0HMT8</accession>
<dbReference type="Pfam" id="PF11188">
    <property type="entry name" value="DUF2975"/>
    <property type="match status" value="1"/>
</dbReference>
<comment type="caution">
    <text evidence="2">The sequence shown here is derived from an EMBL/GenBank/DDBJ whole genome shotgun (WGS) entry which is preliminary data.</text>
</comment>
<dbReference type="AlphaFoldDB" id="A0A3S0HMT8"/>
<reference evidence="2 3" key="1">
    <citation type="submission" date="2018-12" db="EMBL/GenBank/DDBJ databases">
        <title>Hymenobacter gummosus sp. nov., isolated from a spring.</title>
        <authorList>
            <person name="Nie L."/>
        </authorList>
    </citation>
    <scope>NUCLEOTIDE SEQUENCE [LARGE SCALE GENOMIC DNA]</scope>
    <source>
        <strain evidence="2 3">KCTC 52166</strain>
    </source>
</reference>
<feature type="transmembrane region" description="Helical" evidence="1">
    <location>
        <begin position="62"/>
        <end position="84"/>
    </location>
</feature>
<organism evidence="2 3">
    <name type="scientific">Hymenobacter gummosus</name>
    <dbReference type="NCBI Taxonomy" id="1776032"/>
    <lineage>
        <taxon>Bacteria</taxon>
        <taxon>Pseudomonadati</taxon>
        <taxon>Bacteroidota</taxon>
        <taxon>Cytophagia</taxon>
        <taxon>Cytophagales</taxon>
        <taxon>Hymenobacteraceae</taxon>
        <taxon>Hymenobacter</taxon>
    </lineage>
</organism>
<dbReference type="OrthoDB" id="672524at2"/>
<dbReference type="Proteomes" id="UP000282184">
    <property type="component" value="Unassembled WGS sequence"/>
</dbReference>
<keyword evidence="3" id="KW-1185">Reference proteome</keyword>
<evidence type="ECO:0000313" key="3">
    <source>
        <dbReference type="Proteomes" id="UP000282184"/>
    </source>
</evidence>
<keyword evidence="1" id="KW-1133">Transmembrane helix</keyword>
<protein>
    <submittedName>
        <fullName evidence="2">DUF2975 domain-containing protein</fullName>
    </submittedName>
</protein>
<sequence length="175" mass="19262">MKPQATFVLNALHVIFWIVFIGLCIKVGAVLVSFFVSLFVSAEAAHNMYMGLDMAELQQFSQHHYVAVVSFMVYFLGVQAYLAYQVIRILQRLDLAAPFSGEIAALITRISREVLTAGVVMLVAGSHGEWLLHRGVGGVPVWSGGEFLFLAAIIFLVAQIYQRGADLQAENDLTV</sequence>
<proteinExistence type="predicted"/>
<evidence type="ECO:0000256" key="1">
    <source>
        <dbReference type="SAM" id="Phobius"/>
    </source>
</evidence>
<feature type="transmembrane region" description="Helical" evidence="1">
    <location>
        <begin position="139"/>
        <end position="158"/>
    </location>
</feature>
<gene>
    <name evidence="2" type="ORF">EJV47_13830</name>
</gene>
<feature type="transmembrane region" description="Helical" evidence="1">
    <location>
        <begin position="12"/>
        <end position="42"/>
    </location>
</feature>
<evidence type="ECO:0000313" key="2">
    <source>
        <dbReference type="EMBL" id="RTQ49221.1"/>
    </source>
</evidence>